<gene>
    <name evidence="1" type="ORF">Cco03nite_12760</name>
</gene>
<accession>A0A8J3P5C3</accession>
<dbReference type="Pfam" id="PF08843">
    <property type="entry name" value="AbiEii"/>
    <property type="match status" value="1"/>
</dbReference>
<dbReference type="Proteomes" id="UP000630887">
    <property type="component" value="Unassembled WGS sequence"/>
</dbReference>
<proteinExistence type="predicted"/>
<organism evidence="1 2">
    <name type="scientific">Catellatospora coxensis</name>
    <dbReference type="NCBI Taxonomy" id="310354"/>
    <lineage>
        <taxon>Bacteria</taxon>
        <taxon>Bacillati</taxon>
        <taxon>Actinomycetota</taxon>
        <taxon>Actinomycetes</taxon>
        <taxon>Micromonosporales</taxon>
        <taxon>Micromonosporaceae</taxon>
        <taxon>Catellatospora</taxon>
    </lineage>
</organism>
<protein>
    <recommendedName>
        <fullName evidence="3">Nucleotidyltransferase AbiEii toxin of type IV toxin-antitoxin system</fullName>
    </recommendedName>
</protein>
<evidence type="ECO:0000313" key="2">
    <source>
        <dbReference type="Proteomes" id="UP000630887"/>
    </source>
</evidence>
<dbReference type="InterPro" id="IPR014942">
    <property type="entry name" value="AbiEii"/>
</dbReference>
<dbReference type="InterPro" id="IPR043519">
    <property type="entry name" value="NT_sf"/>
</dbReference>
<keyword evidence="2" id="KW-1185">Reference proteome</keyword>
<sequence length="107" mass="11940">MEARHREITKIALASAGRYGFALAGGYAVQAHGMGNRLSSDVDLFTDSRQRADFTRAVDEVIAAFELQSLERITDTDFAEYQVSPERLAALRADFADWARVLRRSTT</sequence>
<name>A0A8J3P5C3_9ACTN</name>
<dbReference type="RefSeq" id="WP_203689570.1">
    <property type="nucleotide sequence ID" value="NZ_BAAALC010000006.1"/>
</dbReference>
<comment type="caution">
    <text evidence="1">The sequence shown here is derived from an EMBL/GenBank/DDBJ whole genome shotgun (WGS) entry which is preliminary data.</text>
</comment>
<evidence type="ECO:0000313" key="1">
    <source>
        <dbReference type="EMBL" id="GIG04576.1"/>
    </source>
</evidence>
<dbReference type="AlphaFoldDB" id="A0A8J3P5C3"/>
<dbReference type="SUPFAM" id="SSF81301">
    <property type="entry name" value="Nucleotidyltransferase"/>
    <property type="match status" value="1"/>
</dbReference>
<reference evidence="1 2" key="1">
    <citation type="submission" date="2021-01" db="EMBL/GenBank/DDBJ databases">
        <title>Whole genome shotgun sequence of Catellatospora coxensis NBRC 107359.</title>
        <authorList>
            <person name="Komaki H."/>
            <person name="Tamura T."/>
        </authorList>
    </citation>
    <scope>NUCLEOTIDE SEQUENCE [LARGE SCALE GENOMIC DNA]</scope>
    <source>
        <strain evidence="1 2">NBRC 107359</strain>
    </source>
</reference>
<evidence type="ECO:0008006" key="3">
    <source>
        <dbReference type="Google" id="ProtNLM"/>
    </source>
</evidence>
<dbReference type="EMBL" id="BONI01000007">
    <property type="protein sequence ID" value="GIG04576.1"/>
    <property type="molecule type" value="Genomic_DNA"/>
</dbReference>